<gene>
    <name evidence="1" type="ORF">D7032_21025</name>
</gene>
<protein>
    <submittedName>
        <fullName evidence="1">Class I SAM-dependent methyltransferase</fullName>
    </submittedName>
</protein>
<dbReference type="GO" id="GO:0032259">
    <property type="term" value="P:methylation"/>
    <property type="evidence" value="ECO:0007669"/>
    <property type="project" value="UniProtKB-KW"/>
</dbReference>
<dbReference type="Pfam" id="PF13578">
    <property type="entry name" value="Methyltransf_24"/>
    <property type="match status" value="1"/>
</dbReference>
<dbReference type="InterPro" id="IPR029063">
    <property type="entry name" value="SAM-dependent_MTases_sf"/>
</dbReference>
<sequence length="186" mass="21131">MRNYCLGTTIQRKFWRRSLGHWLNQQGWQRGVELGVKSGRSTAAMLSVNPGLQLTGIDLWQNQPGNSAYANNAENERKARRICRRYSGLTLVKGDALQLAGHFANASQDFVFYDLYDYRCSNTEFVTQILRLWYPKIAPGGAIVGRDFDNQDCLRAFADLGLPRPVACIIRGRAHPRLKAVFKPKR</sequence>
<accession>A0A7T8EFR4</accession>
<evidence type="ECO:0000313" key="1">
    <source>
        <dbReference type="EMBL" id="QQO85530.1"/>
    </source>
</evidence>
<proteinExistence type="predicted"/>
<dbReference type="Gene3D" id="3.40.50.150">
    <property type="entry name" value="Vaccinia Virus protein VP39"/>
    <property type="match status" value="1"/>
</dbReference>
<dbReference type="RefSeq" id="WP_107005820.1">
    <property type="nucleotide sequence ID" value="NZ_CAXORA010000002.1"/>
</dbReference>
<dbReference type="SUPFAM" id="SSF53335">
    <property type="entry name" value="S-adenosyl-L-methionine-dependent methyltransferases"/>
    <property type="match status" value="1"/>
</dbReference>
<keyword evidence="1" id="KW-0489">Methyltransferase</keyword>
<keyword evidence="1" id="KW-0808">Transferase</keyword>
<dbReference type="GO" id="GO:0008168">
    <property type="term" value="F:methyltransferase activity"/>
    <property type="evidence" value="ECO:0007669"/>
    <property type="project" value="UniProtKB-KW"/>
</dbReference>
<dbReference type="AlphaFoldDB" id="A0A7T8EFR4"/>
<name>A0A7T8EFR4_9GAMM</name>
<dbReference type="EMBL" id="CP032664">
    <property type="protein sequence ID" value="QQO85530.1"/>
    <property type="molecule type" value="Genomic_DNA"/>
</dbReference>
<organism evidence="1">
    <name type="scientific">Shewanella algae</name>
    <dbReference type="NCBI Taxonomy" id="38313"/>
    <lineage>
        <taxon>Bacteria</taxon>
        <taxon>Pseudomonadati</taxon>
        <taxon>Pseudomonadota</taxon>
        <taxon>Gammaproteobacteria</taxon>
        <taxon>Alteromonadales</taxon>
        <taxon>Shewanellaceae</taxon>
        <taxon>Shewanella</taxon>
    </lineage>
</organism>
<reference evidence="1" key="1">
    <citation type="submission" date="2018-09" db="EMBL/GenBank/DDBJ databases">
        <title>Genome sequencing and analysis.</title>
        <authorList>
            <person name="Huang Y.-T."/>
        </authorList>
    </citation>
    <scope>NUCLEOTIDE SEQUENCE</scope>
    <source>
        <strain evidence="1">HIDE</strain>
    </source>
</reference>